<evidence type="ECO:0000256" key="1">
    <source>
        <dbReference type="ARBA" id="ARBA00010641"/>
    </source>
</evidence>
<dbReference type="InterPro" id="IPR013249">
    <property type="entry name" value="RNA_pol_sigma70_r4_t2"/>
</dbReference>
<evidence type="ECO:0000313" key="7">
    <source>
        <dbReference type="EMBL" id="MCM2373013.1"/>
    </source>
</evidence>
<keyword evidence="2" id="KW-0805">Transcription regulation</keyword>
<accession>A0ABT0U9D4</accession>
<dbReference type="RefSeq" id="WP_250930645.1">
    <property type="nucleotide sequence ID" value="NZ_JAMQBK010000059.1"/>
</dbReference>
<protein>
    <submittedName>
        <fullName evidence="7">Sigma-70 family RNA polymerase sigma factor</fullName>
    </submittedName>
</protein>
<comment type="similarity">
    <text evidence="1">Belongs to the sigma-70 factor family. ECF subfamily.</text>
</comment>
<sequence length="174" mass="19949">MTAANQTEQFVQQLTEHQARLYGYVYSLLGNHAQASDVVQETNLVLWRKIGEYDPEKPFGPWAFAIARLQVLSSIRDRGRERVLIDSELAEQLCGVLEKEMNRLDDYRTPLRMCLARLDEENRALIHHRYFHDRSIADIAAAVGRSGGAVKVALSRARQKLFRCVSEQLMMNES</sequence>
<dbReference type="InterPro" id="IPR039425">
    <property type="entry name" value="RNA_pol_sigma-70-like"/>
</dbReference>
<dbReference type="InterPro" id="IPR014284">
    <property type="entry name" value="RNA_pol_sigma-70_dom"/>
</dbReference>
<name>A0ABT0U9D4_9BACT</name>
<dbReference type="EMBL" id="JAMQBK010000059">
    <property type="protein sequence ID" value="MCM2373013.1"/>
    <property type="molecule type" value="Genomic_DNA"/>
</dbReference>
<gene>
    <name evidence="7" type="ORF">NB063_20565</name>
</gene>
<keyword evidence="3" id="KW-0731">Sigma factor</keyword>
<dbReference type="Gene3D" id="1.10.1740.10">
    <property type="match status" value="1"/>
</dbReference>
<dbReference type="InterPro" id="IPR007627">
    <property type="entry name" value="RNA_pol_sigma70_r2"/>
</dbReference>
<feature type="domain" description="RNA polymerase sigma factor 70 region 4 type 2" evidence="6">
    <location>
        <begin position="111"/>
        <end position="161"/>
    </location>
</feature>
<reference evidence="7 8" key="1">
    <citation type="journal article" date="2022" name="Syst. Appl. Microbiol.">
        <title>Rhodopirellula aestuarii sp. nov., a novel member of the genus Rhodopirellula isolated from brackish sediments collected in the Tagus River estuary, Portugal.</title>
        <authorList>
            <person name="Vitorino I.R."/>
            <person name="Klimek D."/>
            <person name="Calusinska M."/>
            <person name="Lobo-da-Cunha A."/>
            <person name="Vasconcelos V."/>
            <person name="Lage O.M."/>
        </authorList>
    </citation>
    <scope>NUCLEOTIDE SEQUENCE [LARGE SCALE GENOMIC DNA]</scope>
    <source>
        <strain evidence="7 8">ICT_H3.1</strain>
    </source>
</reference>
<evidence type="ECO:0000313" key="8">
    <source>
        <dbReference type="Proteomes" id="UP001202961"/>
    </source>
</evidence>
<evidence type="ECO:0000256" key="3">
    <source>
        <dbReference type="ARBA" id="ARBA00023082"/>
    </source>
</evidence>
<dbReference type="Gene3D" id="1.10.10.10">
    <property type="entry name" value="Winged helix-like DNA-binding domain superfamily/Winged helix DNA-binding domain"/>
    <property type="match status" value="1"/>
</dbReference>
<dbReference type="SUPFAM" id="SSF88946">
    <property type="entry name" value="Sigma2 domain of RNA polymerase sigma factors"/>
    <property type="match status" value="1"/>
</dbReference>
<feature type="domain" description="RNA polymerase sigma-70 region 2" evidence="5">
    <location>
        <begin position="15"/>
        <end position="80"/>
    </location>
</feature>
<dbReference type="Pfam" id="PF08281">
    <property type="entry name" value="Sigma70_r4_2"/>
    <property type="match status" value="1"/>
</dbReference>
<keyword evidence="8" id="KW-1185">Reference proteome</keyword>
<dbReference type="InterPro" id="IPR013324">
    <property type="entry name" value="RNA_pol_sigma_r3/r4-like"/>
</dbReference>
<dbReference type="InterPro" id="IPR036388">
    <property type="entry name" value="WH-like_DNA-bd_sf"/>
</dbReference>
<dbReference type="NCBIfam" id="TIGR02989">
    <property type="entry name" value="Sig-70_gvs1"/>
    <property type="match status" value="1"/>
</dbReference>
<dbReference type="PANTHER" id="PTHR43133">
    <property type="entry name" value="RNA POLYMERASE ECF-TYPE SIGMA FACTO"/>
    <property type="match status" value="1"/>
</dbReference>
<dbReference type="Pfam" id="PF04542">
    <property type="entry name" value="Sigma70_r2"/>
    <property type="match status" value="1"/>
</dbReference>
<organism evidence="7 8">
    <name type="scientific">Aporhodopirellula aestuarii</name>
    <dbReference type="NCBI Taxonomy" id="2950107"/>
    <lineage>
        <taxon>Bacteria</taxon>
        <taxon>Pseudomonadati</taxon>
        <taxon>Planctomycetota</taxon>
        <taxon>Planctomycetia</taxon>
        <taxon>Pirellulales</taxon>
        <taxon>Pirellulaceae</taxon>
        <taxon>Aporhodopirellula</taxon>
    </lineage>
</organism>
<evidence type="ECO:0000256" key="4">
    <source>
        <dbReference type="ARBA" id="ARBA00023163"/>
    </source>
</evidence>
<evidence type="ECO:0000256" key="2">
    <source>
        <dbReference type="ARBA" id="ARBA00023015"/>
    </source>
</evidence>
<comment type="caution">
    <text evidence="7">The sequence shown here is derived from an EMBL/GenBank/DDBJ whole genome shotgun (WGS) entry which is preliminary data.</text>
</comment>
<proteinExistence type="inferred from homology"/>
<evidence type="ECO:0000259" key="6">
    <source>
        <dbReference type="Pfam" id="PF08281"/>
    </source>
</evidence>
<dbReference type="NCBIfam" id="TIGR02937">
    <property type="entry name" value="sigma70-ECF"/>
    <property type="match status" value="1"/>
</dbReference>
<dbReference type="InterPro" id="IPR013325">
    <property type="entry name" value="RNA_pol_sigma_r2"/>
</dbReference>
<dbReference type="Proteomes" id="UP001202961">
    <property type="component" value="Unassembled WGS sequence"/>
</dbReference>
<evidence type="ECO:0000259" key="5">
    <source>
        <dbReference type="Pfam" id="PF04542"/>
    </source>
</evidence>
<dbReference type="SUPFAM" id="SSF88659">
    <property type="entry name" value="Sigma3 and sigma4 domains of RNA polymerase sigma factors"/>
    <property type="match status" value="1"/>
</dbReference>
<dbReference type="InterPro" id="IPR014331">
    <property type="entry name" value="RNA_pol_sigma70_ECF_RHOBA"/>
</dbReference>
<keyword evidence="4" id="KW-0804">Transcription</keyword>
<dbReference type="PANTHER" id="PTHR43133:SF51">
    <property type="entry name" value="RNA POLYMERASE SIGMA FACTOR"/>
    <property type="match status" value="1"/>
</dbReference>